<dbReference type="Proteomes" id="UP000241346">
    <property type="component" value="Unassembled WGS sequence"/>
</dbReference>
<proteinExistence type="predicted"/>
<name>A0A2T3NLI4_9GAMM</name>
<dbReference type="RefSeq" id="WP_107297005.1">
    <property type="nucleotide sequence ID" value="NZ_PYMB01000001.1"/>
</dbReference>
<evidence type="ECO:0000256" key="1">
    <source>
        <dbReference type="SAM" id="SignalP"/>
    </source>
</evidence>
<dbReference type="EMBL" id="PYMB01000001">
    <property type="protein sequence ID" value="PSW16384.1"/>
    <property type="molecule type" value="Genomic_DNA"/>
</dbReference>
<evidence type="ECO:0000313" key="2">
    <source>
        <dbReference type="EMBL" id="PSW16384.1"/>
    </source>
</evidence>
<evidence type="ECO:0000313" key="3">
    <source>
        <dbReference type="Proteomes" id="UP000241346"/>
    </source>
</evidence>
<reference evidence="2 3" key="1">
    <citation type="submission" date="2018-03" db="EMBL/GenBank/DDBJ databases">
        <title>Whole genome sequencing of Histamine producing bacteria.</title>
        <authorList>
            <person name="Butler K."/>
        </authorList>
    </citation>
    <scope>NUCLEOTIDE SEQUENCE [LARGE SCALE GENOMIC DNA]</scope>
    <source>
        <strain evidence="2 3">DSM 19138</strain>
    </source>
</reference>
<dbReference type="OrthoDB" id="5828275at2"/>
<keyword evidence="1" id="KW-0732">Signal</keyword>
<organism evidence="2 3">
    <name type="scientific">Photobacterium rosenbergii</name>
    <dbReference type="NCBI Taxonomy" id="294936"/>
    <lineage>
        <taxon>Bacteria</taxon>
        <taxon>Pseudomonadati</taxon>
        <taxon>Pseudomonadota</taxon>
        <taxon>Gammaproteobacteria</taxon>
        <taxon>Vibrionales</taxon>
        <taxon>Vibrionaceae</taxon>
        <taxon>Photobacterium</taxon>
    </lineage>
</organism>
<gene>
    <name evidence="2" type="ORF">C9J01_05140</name>
</gene>
<feature type="signal peptide" evidence="1">
    <location>
        <begin position="1"/>
        <end position="19"/>
    </location>
</feature>
<dbReference type="AlphaFoldDB" id="A0A2T3NLI4"/>
<accession>A0A2T3NLI4</accession>
<protein>
    <submittedName>
        <fullName evidence="2">Porin</fullName>
    </submittedName>
</protein>
<feature type="chain" id="PRO_5015469881" evidence="1">
    <location>
        <begin position="20"/>
        <end position="475"/>
    </location>
</feature>
<comment type="caution">
    <text evidence="2">The sequence shown here is derived from an EMBL/GenBank/DDBJ whole genome shotgun (WGS) entry which is preliminary data.</text>
</comment>
<sequence length="475" mass="53466">MKKTAITALLVMATSSANASPNMQGYYQSKELINYAVNKIQQNKAEYFMLDYALTLPASNEAQIAEYNTAIGYFQAHNTDVSEDVFINIVNKVNPSALDDQFVCRVDIKGTNHATSKTKLAYIAKRGQVCDANYDSEPRAISQVGTKISFFRRWDFDPTSPHFDIQSYDIDELSGREVITQDYFLKFEGHWIGTSVRVIKADVKMDSGHNETSYDVASYRELGARIGQIPGGNSLLYSDHPYFVAEDNLDSPVDRSVKAVTQTTFNTVSIIEGPYNGRNLHTEKAHYEINRDYVKPYLLDNLNTLYLVSDPQFFAIDSSLTGPYDSSVWRDETSEAKGGDWVAHAFNNTHNIVSFSPTYCMIEDIAEGRPVIEYLSADGDSLFNPAMDKCQVYQPGTVAKEYTHFTNADGIDLAVESLRQSAKDIIDVRTQHPQGNEALLTVDDVNAMLDSPRYQDIKKELSQRYSWSKPYDILK</sequence>